<proteinExistence type="predicted"/>
<dbReference type="Pfam" id="PF07176">
    <property type="entry name" value="DUF1400"/>
    <property type="match status" value="1"/>
</dbReference>
<name>A0A3N6NAK8_9CYAN</name>
<comment type="caution">
    <text evidence="2">The sequence shown here is derived from an EMBL/GenBank/DDBJ whole genome shotgun (WGS) entry which is preliminary data.</text>
</comment>
<dbReference type="RefSeq" id="WP_124147500.1">
    <property type="nucleotide sequence ID" value="NZ_CAWOKI010000272.1"/>
</dbReference>
<reference evidence="2 3" key="1">
    <citation type="journal article" date="2018" name="ACS Chem. Biol.">
        <title>Ketoreductase domain dysfunction expands chemodiversity: malyngamide biosynthesis in the cyanobacterium Okeania hirsuta.</title>
        <authorList>
            <person name="Moss N.A."/>
            <person name="Leao T."/>
            <person name="Rankin M."/>
            <person name="McCullough T.M."/>
            <person name="Qu P."/>
            <person name="Korobeynikov A."/>
            <person name="Smith J.L."/>
            <person name="Gerwick L."/>
            <person name="Gerwick W.H."/>
        </authorList>
    </citation>
    <scope>NUCLEOTIDE SEQUENCE [LARGE SCALE GENOMIC DNA]</scope>
    <source>
        <strain evidence="2 3">PAB10Feb10-1</strain>
    </source>
</reference>
<evidence type="ECO:0000259" key="1">
    <source>
        <dbReference type="Pfam" id="PF07176"/>
    </source>
</evidence>
<dbReference type="OrthoDB" id="454181at2"/>
<keyword evidence="3" id="KW-1185">Reference proteome</keyword>
<organism evidence="2 3">
    <name type="scientific">Okeania hirsuta</name>
    <dbReference type="NCBI Taxonomy" id="1458930"/>
    <lineage>
        <taxon>Bacteria</taxon>
        <taxon>Bacillati</taxon>
        <taxon>Cyanobacteriota</taxon>
        <taxon>Cyanophyceae</taxon>
        <taxon>Oscillatoriophycideae</taxon>
        <taxon>Oscillatoriales</taxon>
        <taxon>Microcoleaceae</taxon>
        <taxon>Okeania</taxon>
    </lineage>
</organism>
<protein>
    <submittedName>
        <fullName evidence="2">Alpha/beta hydrolase</fullName>
    </submittedName>
</protein>
<accession>A0A3N6NAK8</accession>
<feature type="domain" description="DUF1400" evidence="1">
    <location>
        <begin position="30"/>
        <end position="156"/>
    </location>
</feature>
<dbReference type="Proteomes" id="UP000269154">
    <property type="component" value="Unassembled WGS sequence"/>
</dbReference>
<dbReference type="InterPro" id="IPR010802">
    <property type="entry name" value="DUF1400"/>
</dbReference>
<gene>
    <name evidence="2" type="ORF">D5R40_24420</name>
</gene>
<dbReference type="AlphaFoldDB" id="A0A3N6NAK8"/>
<evidence type="ECO:0000313" key="3">
    <source>
        <dbReference type="Proteomes" id="UP000269154"/>
    </source>
</evidence>
<keyword evidence="2" id="KW-0378">Hydrolase</keyword>
<dbReference type="GO" id="GO:0016787">
    <property type="term" value="F:hydrolase activity"/>
    <property type="evidence" value="ECO:0007669"/>
    <property type="project" value="UniProtKB-KW"/>
</dbReference>
<sequence length="179" mass="19320">MQLPNMLSRSPLIILGAIAGVIFSSQSAIATQKIVIKLVGPITASIKVKDLRVFAETGKTTKTISQALGISKINPNTVRGLMTLEVGANVSNLAKVLYSNLGQNVTKGIAEVVQTRHNYESDKALRSSIILAAADDNRISVLEVLEKYPTEEMHIDVGKINEIVDKVKGTIGNLEELLR</sequence>
<evidence type="ECO:0000313" key="2">
    <source>
        <dbReference type="EMBL" id="RQH29730.1"/>
    </source>
</evidence>
<dbReference type="EMBL" id="RCBY01000187">
    <property type="protein sequence ID" value="RQH29730.1"/>
    <property type="molecule type" value="Genomic_DNA"/>
</dbReference>